<keyword evidence="9" id="KW-0472">Membrane</keyword>
<evidence type="ECO:0000256" key="4">
    <source>
        <dbReference type="ARBA" id="ARBA00022741"/>
    </source>
</evidence>
<dbReference type="GO" id="GO:0005737">
    <property type="term" value="C:cytoplasm"/>
    <property type="evidence" value="ECO:0007669"/>
    <property type="project" value="InterPro"/>
</dbReference>
<dbReference type="PANTHER" id="PTHR30075:SF2">
    <property type="entry name" value="GLYCINE--TRNA LIGASE, CHLOROPLASTIC_MITOCHONDRIAL 2"/>
    <property type="match status" value="1"/>
</dbReference>
<organism evidence="10 11">
    <name type="scientific">Theobroma cacao</name>
    <name type="common">Cacao</name>
    <name type="synonym">Cocoa</name>
    <dbReference type="NCBI Taxonomy" id="3641"/>
    <lineage>
        <taxon>Eukaryota</taxon>
        <taxon>Viridiplantae</taxon>
        <taxon>Streptophyta</taxon>
        <taxon>Embryophyta</taxon>
        <taxon>Tracheophyta</taxon>
        <taxon>Spermatophyta</taxon>
        <taxon>Magnoliopsida</taxon>
        <taxon>eudicotyledons</taxon>
        <taxon>Gunneridae</taxon>
        <taxon>Pentapetalae</taxon>
        <taxon>rosids</taxon>
        <taxon>malvids</taxon>
        <taxon>Malvales</taxon>
        <taxon>Malvaceae</taxon>
        <taxon>Byttnerioideae</taxon>
        <taxon>Theobroma</taxon>
    </lineage>
</organism>
<keyword evidence="4" id="KW-0547">Nucleotide-binding</keyword>
<name>A0AB32VU55_THECC</name>
<keyword evidence="9" id="KW-0812">Transmembrane</keyword>
<evidence type="ECO:0000256" key="5">
    <source>
        <dbReference type="ARBA" id="ARBA00022840"/>
    </source>
</evidence>
<evidence type="ECO:0000256" key="1">
    <source>
        <dbReference type="ARBA" id="ARBA00008226"/>
    </source>
</evidence>
<dbReference type="RefSeq" id="XP_017969545.1">
    <property type="nucleotide sequence ID" value="XM_018114056.1"/>
</dbReference>
<evidence type="ECO:0000313" key="11">
    <source>
        <dbReference type="RefSeq" id="XP_017969545.1"/>
    </source>
</evidence>
<accession>A0AB32VU55</accession>
<dbReference type="InterPro" id="IPR006194">
    <property type="entry name" value="Gly-tRNA-synth_heterodimer"/>
</dbReference>
<evidence type="ECO:0000256" key="7">
    <source>
        <dbReference type="ARBA" id="ARBA00023146"/>
    </source>
</evidence>
<comment type="similarity">
    <text evidence="1">Belongs to the class-II aminoacyl-tRNA synthetase family.</text>
</comment>
<keyword evidence="3" id="KW-0436">Ligase</keyword>
<sequence length="160" mass="18216">MGFGLGNLDGWDGDHTIHLLPAAGSLQLSQYLLKPRMALSVYLLLQGVDHFKKIQYADGITYGELFLENEYDQLLKTSQAFNILASRGFVGNRACSLFQLHVQLNSSMCPTVVRDTRISWTSFGVLFLNLLSMYVLKRFWRQQSKRCTMIQDCLFLNLGL</sequence>
<evidence type="ECO:0000256" key="2">
    <source>
        <dbReference type="ARBA" id="ARBA00012829"/>
    </source>
</evidence>
<dbReference type="PANTHER" id="PTHR30075">
    <property type="entry name" value="GLYCYL-TRNA SYNTHETASE"/>
    <property type="match status" value="1"/>
</dbReference>
<keyword evidence="6" id="KW-0648">Protein biosynthesis</keyword>
<reference evidence="10" key="1">
    <citation type="journal article" date="1997" name="Nucleic Acids Res.">
        <title>tRNAscan-SE: a program for improved detection of transfer RNA genes in genomic sequence.</title>
        <authorList>
            <person name="Lowe T.M."/>
            <person name="Eddy S.R."/>
        </authorList>
    </citation>
    <scope>NUCLEOTIDE SEQUENCE [LARGE SCALE GENOMIC DNA]</scope>
    <source>
        <strain evidence="10">r\B97-61/B2</strain>
    </source>
</reference>
<dbReference type="InterPro" id="IPR045864">
    <property type="entry name" value="aa-tRNA-synth_II/BPL/LPL"/>
</dbReference>
<dbReference type="AlphaFoldDB" id="A0AB32VU55"/>
<dbReference type="GO" id="GO:0005524">
    <property type="term" value="F:ATP binding"/>
    <property type="evidence" value="ECO:0007669"/>
    <property type="project" value="UniProtKB-KW"/>
</dbReference>
<feature type="transmembrane region" description="Helical" evidence="9">
    <location>
        <begin position="118"/>
        <end position="136"/>
    </location>
</feature>
<dbReference type="Gramene" id="Tc01v2_t009340.10">
    <property type="protein sequence ID" value="Tc01v2_p009340.10"/>
    <property type="gene ID" value="Tc01v2_g009340"/>
</dbReference>
<dbReference type="Proteomes" id="UP000694886">
    <property type="component" value="Chromosome 1"/>
</dbReference>
<dbReference type="SUPFAM" id="SSF55681">
    <property type="entry name" value="Class II aaRS and biotin synthetases"/>
    <property type="match status" value="1"/>
</dbReference>
<evidence type="ECO:0000256" key="8">
    <source>
        <dbReference type="ARBA" id="ARBA00047937"/>
    </source>
</evidence>
<keyword evidence="5" id="KW-0067">ATP-binding</keyword>
<dbReference type="GeneID" id="18611635"/>
<comment type="catalytic activity">
    <reaction evidence="8">
        <text>tRNA(Gly) + glycine + ATP = glycyl-tRNA(Gly) + AMP + diphosphate</text>
        <dbReference type="Rhea" id="RHEA:16013"/>
        <dbReference type="Rhea" id="RHEA-COMP:9664"/>
        <dbReference type="Rhea" id="RHEA-COMP:9683"/>
        <dbReference type="ChEBI" id="CHEBI:30616"/>
        <dbReference type="ChEBI" id="CHEBI:33019"/>
        <dbReference type="ChEBI" id="CHEBI:57305"/>
        <dbReference type="ChEBI" id="CHEBI:78442"/>
        <dbReference type="ChEBI" id="CHEBI:78522"/>
        <dbReference type="ChEBI" id="CHEBI:456215"/>
        <dbReference type="EC" id="6.1.1.14"/>
    </reaction>
</comment>
<dbReference type="KEGG" id="tcc:18611635"/>
<evidence type="ECO:0000313" key="10">
    <source>
        <dbReference type="Proteomes" id="UP000694886"/>
    </source>
</evidence>
<evidence type="ECO:0000256" key="6">
    <source>
        <dbReference type="ARBA" id="ARBA00022917"/>
    </source>
</evidence>
<reference evidence="11" key="2">
    <citation type="submission" date="2025-08" db="UniProtKB">
        <authorList>
            <consortium name="RefSeq"/>
        </authorList>
    </citation>
    <scope>IDENTIFICATION</scope>
</reference>
<keyword evidence="9" id="KW-1133">Transmembrane helix</keyword>
<dbReference type="GO" id="GO:0006426">
    <property type="term" value="P:glycyl-tRNA aminoacylation"/>
    <property type="evidence" value="ECO:0007669"/>
    <property type="project" value="InterPro"/>
</dbReference>
<dbReference type="EC" id="6.1.1.14" evidence="2"/>
<evidence type="ECO:0000256" key="3">
    <source>
        <dbReference type="ARBA" id="ARBA00022598"/>
    </source>
</evidence>
<dbReference type="GO" id="GO:0004820">
    <property type="term" value="F:glycine-tRNA ligase activity"/>
    <property type="evidence" value="ECO:0007669"/>
    <property type="project" value="UniProtKB-EC"/>
</dbReference>
<protein>
    <recommendedName>
        <fullName evidence="2">glycine--tRNA ligase</fullName>
        <ecNumber evidence="2">6.1.1.14</ecNumber>
    </recommendedName>
</protein>
<evidence type="ECO:0000256" key="9">
    <source>
        <dbReference type="SAM" id="Phobius"/>
    </source>
</evidence>
<keyword evidence="7" id="KW-0030">Aminoacyl-tRNA synthetase</keyword>
<gene>
    <name evidence="11" type="primary">LOC18611635</name>
</gene>
<proteinExistence type="inferred from homology"/>